<dbReference type="InterPro" id="IPR010918">
    <property type="entry name" value="PurM-like_C_dom"/>
</dbReference>
<evidence type="ECO:0000313" key="4">
    <source>
        <dbReference type="EMBL" id="MBD3326670.1"/>
    </source>
</evidence>
<feature type="domain" description="PurM-like C-terminal" evidence="3">
    <location>
        <begin position="167"/>
        <end position="323"/>
    </location>
</feature>
<protein>
    <submittedName>
        <fullName evidence="4">Hydrogenase expression/formation protein HypE</fullName>
    </submittedName>
</protein>
<accession>A0A9D5Q7A5</accession>
<evidence type="ECO:0000256" key="1">
    <source>
        <dbReference type="ARBA" id="ARBA00006243"/>
    </source>
</evidence>
<dbReference type="CDD" id="cd02197">
    <property type="entry name" value="HypE"/>
    <property type="match status" value="1"/>
</dbReference>
<dbReference type="Pfam" id="PF00586">
    <property type="entry name" value="AIRS"/>
    <property type="match status" value="1"/>
</dbReference>
<proteinExistence type="inferred from homology"/>
<gene>
    <name evidence="4" type="primary">hypE</name>
    <name evidence="4" type="ORF">GF339_18950</name>
</gene>
<dbReference type="PANTHER" id="PTHR30303:SF0">
    <property type="entry name" value="CARBAMOYL DEHYDRATASE HYPE"/>
    <property type="match status" value="1"/>
</dbReference>
<comment type="caution">
    <text evidence="4">The sequence shown here is derived from an EMBL/GenBank/DDBJ whole genome shotgun (WGS) entry which is preliminary data.</text>
</comment>
<dbReference type="Pfam" id="PF02769">
    <property type="entry name" value="AIRS_C"/>
    <property type="match status" value="1"/>
</dbReference>
<dbReference type="SUPFAM" id="SSF56042">
    <property type="entry name" value="PurM C-terminal domain-like"/>
    <property type="match status" value="1"/>
</dbReference>
<dbReference type="NCBIfam" id="TIGR02124">
    <property type="entry name" value="hypE"/>
    <property type="match status" value="1"/>
</dbReference>
<reference evidence="4" key="1">
    <citation type="submission" date="2019-11" db="EMBL/GenBank/DDBJ databases">
        <title>Microbial mats filling the niche in hypersaline microbial mats.</title>
        <authorList>
            <person name="Wong H.L."/>
            <person name="Macleod F.I."/>
            <person name="White R.A. III"/>
            <person name="Burns B.P."/>
        </authorList>
    </citation>
    <scope>NUCLEOTIDE SEQUENCE</scope>
    <source>
        <strain evidence="4">Rbin_158</strain>
    </source>
</reference>
<evidence type="ECO:0000313" key="5">
    <source>
        <dbReference type="Proteomes" id="UP000649604"/>
    </source>
</evidence>
<feature type="domain" description="PurM-like N-terminal" evidence="2">
    <location>
        <begin position="40"/>
        <end position="151"/>
    </location>
</feature>
<dbReference type="Gene3D" id="3.90.650.10">
    <property type="entry name" value="PurM-like C-terminal domain"/>
    <property type="match status" value="1"/>
</dbReference>
<evidence type="ECO:0000259" key="2">
    <source>
        <dbReference type="Pfam" id="PF00586"/>
    </source>
</evidence>
<dbReference type="PIRSF" id="PIRSF005644">
    <property type="entry name" value="Hdrgns_mtr_HypE"/>
    <property type="match status" value="1"/>
</dbReference>
<name>A0A9D5Q7A5_9BACT</name>
<dbReference type="PANTHER" id="PTHR30303">
    <property type="entry name" value="HYDROGENASE ISOENZYMES FORMATION PROTEIN HYPE"/>
    <property type="match status" value="1"/>
</dbReference>
<dbReference type="InterPro" id="IPR016188">
    <property type="entry name" value="PurM-like_N"/>
</dbReference>
<sequence>MADTEMILLDHGSGGTLTHRLLDEVFRTHFDNPILQTLTDSAVLEGIPPGRLAFTTDSYVVNPIMFPGGNIGKLAVCGTVNDLAVSGAQPVYLSAGFILEEGLPWKTLEQIVQSMAAEARQSRVTIVTGDTKVVEKGACDQIFINTAGIGILQEQFRHISYGTEIQTGDMILVNGYIADHGMAVLGKRHELDFETEIVSDCASLHGLISRVLALPSSSSGGSPVRFMRDATRGGIATVLCELVQHKERGILLDESALPVRESVKGLCEVLGFDPLYVANEGKVVFVVARTEAEAVLHELRQDPLGQNSAIIGEVVSAHPGTVVMNTEVGGKRLIEMLSGAQLPRIC</sequence>
<evidence type="ECO:0000259" key="3">
    <source>
        <dbReference type="Pfam" id="PF02769"/>
    </source>
</evidence>
<dbReference type="InterPro" id="IPR036676">
    <property type="entry name" value="PurM-like_C_sf"/>
</dbReference>
<dbReference type="AlphaFoldDB" id="A0A9D5Q7A5"/>
<dbReference type="EMBL" id="WJJP01000615">
    <property type="protein sequence ID" value="MBD3326670.1"/>
    <property type="molecule type" value="Genomic_DNA"/>
</dbReference>
<dbReference type="Proteomes" id="UP000649604">
    <property type="component" value="Unassembled WGS sequence"/>
</dbReference>
<dbReference type="SUPFAM" id="SSF55326">
    <property type="entry name" value="PurM N-terminal domain-like"/>
    <property type="match status" value="1"/>
</dbReference>
<dbReference type="Gene3D" id="3.30.1330.10">
    <property type="entry name" value="PurM-like, N-terminal domain"/>
    <property type="match status" value="1"/>
</dbReference>
<dbReference type="InterPro" id="IPR036921">
    <property type="entry name" value="PurM-like_N_sf"/>
</dbReference>
<organism evidence="4 5">
    <name type="scientific">candidate division KSB3 bacterium</name>
    <dbReference type="NCBI Taxonomy" id="2044937"/>
    <lineage>
        <taxon>Bacteria</taxon>
        <taxon>candidate division KSB3</taxon>
    </lineage>
</organism>
<dbReference type="InterPro" id="IPR011854">
    <property type="entry name" value="HypE"/>
</dbReference>
<comment type="similarity">
    <text evidence="1">Belongs to the HypE family.</text>
</comment>
<dbReference type="GO" id="GO:0051604">
    <property type="term" value="P:protein maturation"/>
    <property type="evidence" value="ECO:0007669"/>
    <property type="project" value="TreeGrafter"/>
</dbReference>